<dbReference type="Pfam" id="PF08263">
    <property type="entry name" value="LRRNT_2"/>
    <property type="match status" value="1"/>
</dbReference>
<evidence type="ECO:0000256" key="6">
    <source>
        <dbReference type="ARBA" id="ARBA00022729"/>
    </source>
</evidence>
<evidence type="ECO:0000256" key="5">
    <source>
        <dbReference type="ARBA" id="ARBA00022692"/>
    </source>
</evidence>
<dbReference type="GO" id="GO:0007165">
    <property type="term" value="P:signal transduction"/>
    <property type="evidence" value="ECO:0007669"/>
    <property type="project" value="UniProtKB-ARBA"/>
</dbReference>
<feature type="transmembrane region" description="Helical" evidence="12">
    <location>
        <begin position="890"/>
        <end position="912"/>
    </location>
</feature>
<dbReference type="InterPro" id="IPR032675">
    <property type="entry name" value="LRR_dom_sf"/>
</dbReference>
<evidence type="ECO:0000256" key="11">
    <source>
        <dbReference type="ARBA" id="ARBA00023180"/>
    </source>
</evidence>
<dbReference type="Gene3D" id="3.80.10.10">
    <property type="entry name" value="Ribonuclease Inhibitor"/>
    <property type="match status" value="4"/>
</dbReference>
<dbReference type="InterPro" id="IPR055414">
    <property type="entry name" value="LRR_R13L4/SHOC2-like"/>
</dbReference>
<name>A0AAD9WQI9_9ROSI</name>
<evidence type="ECO:0000256" key="12">
    <source>
        <dbReference type="SAM" id="Phobius"/>
    </source>
</evidence>
<comment type="subcellular location">
    <subcellularLocation>
        <location evidence="1">Cell membrane</location>
        <topology evidence="1">Single-pass type I membrane protein</topology>
    </subcellularLocation>
</comment>
<dbReference type="FunFam" id="3.80.10.10:FF:000383">
    <property type="entry name" value="Leucine-rich repeat receptor protein kinase EMS1"/>
    <property type="match status" value="1"/>
</dbReference>
<keyword evidence="8 12" id="KW-1133">Transmembrane helix</keyword>
<dbReference type="PRINTS" id="PR00019">
    <property type="entry name" value="LEURICHRPT"/>
</dbReference>
<accession>A0AAD9WQI9</accession>
<feature type="domain" description="Disease resistance R13L4/SHOC-2-like LRR" evidence="15">
    <location>
        <begin position="168"/>
        <end position="326"/>
    </location>
</feature>
<feature type="signal peptide" evidence="13">
    <location>
        <begin position="1"/>
        <end position="30"/>
    </location>
</feature>
<comment type="similarity">
    <text evidence="2">Belongs to the RLP family.</text>
</comment>
<dbReference type="InterPro" id="IPR003591">
    <property type="entry name" value="Leu-rich_rpt_typical-subtyp"/>
</dbReference>
<dbReference type="Proteomes" id="UP001280121">
    <property type="component" value="Unassembled WGS sequence"/>
</dbReference>
<dbReference type="FunFam" id="3.80.10.10:FF:001347">
    <property type="entry name" value="LRR receptor-like serine/threonine-protein kinase GSO2"/>
    <property type="match status" value="1"/>
</dbReference>
<dbReference type="AlphaFoldDB" id="A0AAD9WQI9"/>
<dbReference type="FunFam" id="3.80.10.10:FF:000041">
    <property type="entry name" value="LRR receptor-like serine/threonine-protein kinase ERECTA"/>
    <property type="match status" value="1"/>
</dbReference>
<proteinExistence type="inferred from homology"/>
<dbReference type="PANTHER" id="PTHR48063:SF98">
    <property type="entry name" value="LRR RECEPTOR-LIKE SERINE_THREONINE-PROTEIN KINASE FLS2"/>
    <property type="match status" value="1"/>
</dbReference>
<dbReference type="InterPro" id="IPR013210">
    <property type="entry name" value="LRR_N_plant-typ"/>
</dbReference>
<keyword evidence="6 13" id="KW-0732">Signal</keyword>
<feature type="domain" description="Leucine-rich repeat-containing N-terminal plant-type" evidence="14">
    <location>
        <begin position="38"/>
        <end position="76"/>
    </location>
</feature>
<sequence length="916" mass="102632">MKPDMSASVSFFLLELLIVIVTINISFCNGSSYVGCIESDRQALLTFKHDLTDRSNRLASWLGDGDCCEWNGVVCNNHTGHVIKLNLQSRWESDADYEAYERSLLVGKINPSLFNLKNLIHLDLNSNKFEGMISPQLGNLTNLQYLDLSNNPELHVENLVWMYGASLLKHLDLSGVDLSRASEWLLNINSLSSLVYLRLSNCQLPPFSRIQIANFSSLTTLDLSDNPFYNSFIPSWVFGLNHLGSLDLSFDYFQGPIPNGLGNLTSLKHLDLSFNFFNSSIPTWLSRFSSLEYLFLGFNNLQGRIPRSFRKLCNLRSICISYVNLSQNMSEILEIFSECVADRLEYLDLSHNHFFGPLTDQLGQFKNLETLDLHENSIIGPIPTSLGKLSSIKDLVFSFNKLNGTLSQNHFANLTRLTSFDVSENLLTLKVNHDWVPPFQLSSLILRSCHVGPHFPAWLRSQKSLSNLDMSNAKISDVIPNWLWKSLSQFTSLNLSHNQIHGEIPHLADQRDIDLLDLSSNKLSGLLPPISFDVNALYLSNNALSGSISQFLCFGMNNSKTTEILNLENNFFSGELPNCWMNWQYLHVLNLMNNEFVGSLPTSIGILSSLQLLILRKNSLSGVIPFVSLENCTNLETLDAAENHFVGYVPTWIGERFSSMKILNLRSNKFHGHLPVELCRLASLQILDLAYNNLSGSIPRCISNFNAMVTVDHSESNGLNYFGNKTGIQFLLHELLVRKGIEYEYSTILNLVRIIDLSKNNFSGEIPREVTSFTALQSLNLSHNSLTGRIPENIGAMGEIESIDFSSNQLSGEIPQSITSLAYLSYLNLSNNNLIGKIPSGTQIQTFDATNFVGNDLCGSPLTKNCTVTIETPEDENGGGKDGNEHEVDWFFVSMAFGFVVGFWGLIGPLIINERW</sequence>
<evidence type="ECO:0000259" key="14">
    <source>
        <dbReference type="Pfam" id="PF08263"/>
    </source>
</evidence>
<keyword evidence="17" id="KW-1185">Reference proteome</keyword>
<dbReference type="EMBL" id="JANJYI010000008">
    <property type="protein sequence ID" value="KAK2639691.1"/>
    <property type="molecule type" value="Genomic_DNA"/>
</dbReference>
<gene>
    <name evidence="16" type="ORF">Ddye_027486</name>
</gene>
<reference evidence="16" key="1">
    <citation type="journal article" date="2023" name="Plant J.">
        <title>Genome sequences and population genomics provide insights into the demographic history, inbreeding, and mutation load of two 'living fossil' tree species of Dipteronia.</title>
        <authorList>
            <person name="Feng Y."/>
            <person name="Comes H.P."/>
            <person name="Chen J."/>
            <person name="Zhu S."/>
            <person name="Lu R."/>
            <person name="Zhang X."/>
            <person name="Li P."/>
            <person name="Qiu J."/>
            <person name="Olsen K.M."/>
            <person name="Qiu Y."/>
        </authorList>
    </citation>
    <scope>NUCLEOTIDE SEQUENCE</scope>
    <source>
        <strain evidence="16">KIB01</strain>
    </source>
</reference>
<evidence type="ECO:0000256" key="9">
    <source>
        <dbReference type="ARBA" id="ARBA00023136"/>
    </source>
</evidence>
<keyword evidence="7" id="KW-0677">Repeat</keyword>
<evidence type="ECO:0000256" key="3">
    <source>
        <dbReference type="ARBA" id="ARBA00022475"/>
    </source>
</evidence>
<evidence type="ECO:0008006" key="18">
    <source>
        <dbReference type="Google" id="ProtNLM"/>
    </source>
</evidence>
<dbReference type="InterPro" id="IPR046956">
    <property type="entry name" value="RLP23-like"/>
</dbReference>
<feature type="chain" id="PRO_5042214565" description="Leucine-rich repeat-containing N-terminal plant-type domain-containing protein" evidence="13">
    <location>
        <begin position="31"/>
        <end position="916"/>
    </location>
</feature>
<evidence type="ECO:0000313" key="16">
    <source>
        <dbReference type="EMBL" id="KAK2639691.1"/>
    </source>
</evidence>
<keyword evidence="3" id="KW-1003">Cell membrane</keyword>
<evidence type="ECO:0000256" key="1">
    <source>
        <dbReference type="ARBA" id="ARBA00004251"/>
    </source>
</evidence>
<dbReference type="SMART" id="SM00365">
    <property type="entry name" value="LRR_SD22"/>
    <property type="match status" value="5"/>
</dbReference>
<keyword evidence="10" id="KW-0675">Receptor</keyword>
<dbReference type="InterPro" id="IPR001611">
    <property type="entry name" value="Leu-rich_rpt"/>
</dbReference>
<comment type="caution">
    <text evidence="16">The sequence shown here is derived from an EMBL/GenBank/DDBJ whole genome shotgun (WGS) entry which is preliminary data.</text>
</comment>
<dbReference type="SUPFAM" id="SSF52047">
    <property type="entry name" value="RNI-like"/>
    <property type="match status" value="1"/>
</dbReference>
<dbReference type="SMART" id="SM00369">
    <property type="entry name" value="LRR_TYP"/>
    <property type="match status" value="8"/>
</dbReference>
<keyword evidence="11" id="KW-0325">Glycoprotein</keyword>
<dbReference type="PANTHER" id="PTHR48063">
    <property type="entry name" value="LRR RECEPTOR-LIKE KINASE"/>
    <property type="match status" value="1"/>
</dbReference>
<keyword evidence="5 12" id="KW-0812">Transmembrane</keyword>
<keyword evidence="4" id="KW-0433">Leucine-rich repeat</keyword>
<dbReference type="SUPFAM" id="SSF52058">
    <property type="entry name" value="L domain-like"/>
    <property type="match status" value="2"/>
</dbReference>
<evidence type="ECO:0000259" key="15">
    <source>
        <dbReference type="Pfam" id="PF23598"/>
    </source>
</evidence>
<dbReference type="FunFam" id="3.80.10.10:FF:000111">
    <property type="entry name" value="LRR receptor-like serine/threonine-protein kinase ERECTA"/>
    <property type="match status" value="1"/>
</dbReference>
<evidence type="ECO:0000256" key="13">
    <source>
        <dbReference type="SAM" id="SignalP"/>
    </source>
</evidence>
<organism evidence="16 17">
    <name type="scientific">Dipteronia dyeriana</name>
    <dbReference type="NCBI Taxonomy" id="168575"/>
    <lineage>
        <taxon>Eukaryota</taxon>
        <taxon>Viridiplantae</taxon>
        <taxon>Streptophyta</taxon>
        <taxon>Embryophyta</taxon>
        <taxon>Tracheophyta</taxon>
        <taxon>Spermatophyta</taxon>
        <taxon>Magnoliopsida</taxon>
        <taxon>eudicotyledons</taxon>
        <taxon>Gunneridae</taxon>
        <taxon>Pentapetalae</taxon>
        <taxon>rosids</taxon>
        <taxon>malvids</taxon>
        <taxon>Sapindales</taxon>
        <taxon>Sapindaceae</taxon>
        <taxon>Hippocastanoideae</taxon>
        <taxon>Acereae</taxon>
        <taxon>Dipteronia</taxon>
    </lineage>
</organism>
<protein>
    <recommendedName>
        <fullName evidence="18">Leucine-rich repeat-containing N-terminal plant-type domain-containing protein</fullName>
    </recommendedName>
</protein>
<dbReference type="GO" id="GO:0005886">
    <property type="term" value="C:plasma membrane"/>
    <property type="evidence" value="ECO:0007669"/>
    <property type="project" value="UniProtKB-SubCell"/>
</dbReference>
<dbReference type="Pfam" id="PF00560">
    <property type="entry name" value="LRR_1"/>
    <property type="match status" value="7"/>
</dbReference>
<dbReference type="PROSITE" id="PS51450">
    <property type="entry name" value="LRR"/>
    <property type="match status" value="1"/>
</dbReference>
<keyword evidence="9 12" id="KW-0472">Membrane</keyword>
<evidence type="ECO:0000256" key="10">
    <source>
        <dbReference type="ARBA" id="ARBA00023170"/>
    </source>
</evidence>
<evidence type="ECO:0000256" key="7">
    <source>
        <dbReference type="ARBA" id="ARBA00022737"/>
    </source>
</evidence>
<evidence type="ECO:0000256" key="8">
    <source>
        <dbReference type="ARBA" id="ARBA00022989"/>
    </source>
</evidence>
<dbReference type="Pfam" id="PF23598">
    <property type="entry name" value="LRR_14"/>
    <property type="match status" value="1"/>
</dbReference>
<evidence type="ECO:0000256" key="4">
    <source>
        <dbReference type="ARBA" id="ARBA00022614"/>
    </source>
</evidence>
<evidence type="ECO:0000256" key="2">
    <source>
        <dbReference type="ARBA" id="ARBA00009592"/>
    </source>
</evidence>
<evidence type="ECO:0000313" key="17">
    <source>
        <dbReference type="Proteomes" id="UP001280121"/>
    </source>
</evidence>